<dbReference type="InterPro" id="IPR058922">
    <property type="entry name" value="WHD_DRP"/>
</dbReference>
<dbReference type="InterPro" id="IPR042197">
    <property type="entry name" value="Apaf_helical"/>
</dbReference>
<evidence type="ECO:0000256" key="8">
    <source>
        <dbReference type="ARBA" id="ARBA00022741"/>
    </source>
</evidence>
<feature type="transmembrane region" description="Helical" evidence="12">
    <location>
        <begin position="196"/>
        <end position="214"/>
    </location>
</feature>
<dbReference type="GO" id="GO:0051607">
    <property type="term" value="P:defense response to virus"/>
    <property type="evidence" value="ECO:0007669"/>
    <property type="project" value="UniProtKB-ARBA"/>
</dbReference>
<evidence type="ECO:0000259" key="14">
    <source>
        <dbReference type="Pfam" id="PF23559"/>
    </source>
</evidence>
<dbReference type="Gramene" id="OE9A070934T1">
    <property type="protein sequence ID" value="OE9A070934C1"/>
    <property type="gene ID" value="OE9A070934"/>
</dbReference>
<dbReference type="InterPro" id="IPR044974">
    <property type="entry name" value="Disease_R_plants"/>
</dbReference>
<gene>
    <name evidence="15" type="ORF">OLEA9_A070934</name>
</gene>
<evidence type="ECO:0000256" key="10">
    <source>
        <dbReference type="ARBA" id="ARBA00022840"/>
    </source>
</evidence>
<dbReference type="OrthoDB" id="912409at2759"/>
<evidence type="ECO:0000256" key="11">
    <source>
        <dbReference type="SAM" id="MobiDB-lite"/>
    </source>
</evidence>
<dbReference type="Gene3D" id="1.10.10.10">
    <property type="entry name" value="Winged helix-like DNA-binding domain superfamily/Winged helix DNA-binding domain"/>
    <property type="match status" value="1"/>
</dbReference>
<dbReference type="Proteomes" id="UP000594638">
    <property type="component" value="Unassembled WGS sequence"/>
</dbReference>
<organism evidence="15 16">
    <name type="scientific">Olea europaea subsp. europaea</name>
    <dbReference type="NCBI Taxonomy" id="158383"/>
    <lineage>
        <taxon>Eukaryota</taxon>
        <taxon>Viridiplantae</taxon>
        <taxon>Streptophyta</taxon>
        <taxon>Embryophyta</taxon>
        <taxon>Tracheophyta</taxon>
        <taxon>Spermatophyta</taxon>
        <taxon>Magnoliopsida</taxon>
        <taxon>eudicotyledons</taxon>
        <taxon>Gunneridae</taxon>
        <taxon>Pentapetalae</taxon>
        <taxon>asterids</taxon>
        <taxon>lamiids</taxon>
        <taxon>Lamiales</taxon>
        <taxon>Oleaceae</taxon>
        <taxon>Oleeae</taxon>
        <taxon>Olea</taxon>
    </lineage>
</organism>
<dbReference type="Pfam" id="PF00931">
    <property type="entry name" value="NB-ARC"/>
    <property type="match status" value="1"/>
</dbReference>
<evidence type="ECO:0000259" key="13">
    <source>
        <dbReference type="Pfam" id="PF00931"/>
    </source>
</evidence>
<dbReference type="AlphaFoldDB" id="A0A8S0TCW9"/>
<dbReference type="FunFam" id="1.10.10.10:FF:000322">
    <property type="entry name" value="Probable disease resistance protein At1g63360"/>
    <property type="match status" value="1"/>
</dbReference>
<keyword evidence="10" id="KW-0067">ATP-binding</keyword>
<dbReference type="EMBL" id="CACTIH010005774">
    <property type="protein sequence ID" value="CAA3001671.1"/>
    <property type="molecule type" value="Genomic_DNA"/>
</dbReference>
<evidence type="ECO:0000256" key="9">
    <source>
        <dbReference type="ARBA" id="ARBA00022821"/>
    </source>
</evidence>
<dbReference type="GO" id="GO:0043531">
    <property type="term" value="F:ADP binding"/>
    <property type="evidence" value="ECO:0007669"/>
    <property type="project" value="InterPro"/>
</dbReference>
<evidence type="ECO:0000313" key="16">
    <source>
        <dbReference type="Proteomes" id="UP000594638"/>
    </source>
</evidence>
<dbReference type="SUPFAM" id="SSF52058">
    <property type="entry name" value="L domain-like"/>
    <property type="match status" value="1"/>
</dbReference>
<keyword evidence="12" id="KW-0472">Membrane</keyword>
<dbReference type="InterPro" id="IPR027417">
    <property type="entry name" value="P-loop_NTPase"/>
</dbReference>
<dbReference type="InterPro" id="IPR038005">
    <property type="entry name" value="RX-like_CC"/>
</dbReference>
<sequence>MSSKEEELDLSLPSPIYPSEEELDLSALFPINSFEESQRRMSSLLDSLIKKSSLLNCLIGIVVGHISKLSSQHGHVIDLLRSLEYTSKFDYNDTVRNNFKTFVSLVQKLKVHFTVPNQQIMSHISLNLNPNQVVSVFINFHLLMIEVILYFKAGSISIQNLQTELGFLIIFLGDNAMHLQPTDNIVTDIKAMVNEVGLFLYFFFITVILLVITMKKGIGFEAVVDEVGSLLRNKFFDLIEDLKLQTTKEEKGDKKKGKKLVVTKKEIMGIKALVREVGSFLQPSFFMVSESGELDLALSNLLTKFDLLKTKIKEHCIAVSEMPSNMTPKTTVVSLFIVDSVLDDLMYTLNNNSDKIIGVEDQIVTLHKELMSLRCSVTDIAVQQEAEHEELMIRTGDIAYEVEYVINSFPHVWYLTLRLPQLIEKIQLIKMTIKEMKNNIDADGILEVAKYPAEQVSSQSTKYPVFGNIIVGFEKVATEILGQLVSGRDQLQIISIFGMPGIGKTTLANILYNDPSVVHRFYKRSWGVVSQTYNKQKLLIEILCSTSHSKRETLENMAEESLTLKLYQSLKGLRYLIVIDDIWDINVWNDLERYFPNDGVGSRILFTTRNKEVGSKASPRSIINALPLLSEAESWELLQGKVFKDENCPQELLDIGKQIAINCHGLPLAVVIIAAVLSNMEKKEHLWQKLERNLTSHISDNEHKFMQILELSYKHLPNHLKPCFLYFGTIAEDDYIGVQFLISHWVAEGFIEKVEQKCLEDVALKYLMELIDRSLIIVHERRSNGEVKRCKIHDLLREMCSRIGEKMNFLKLVNYNEDDPPMFFSQVLMHEKFHCMYSNYGESRFHSLPFGLHVRSLLFDCRNIEERSTIITSSFKVLRSFYLRGISYGHHLIGIEHLVHLRYLGISCKLPPMESFHKLEYLVVFTSSKIEIPKILLTMLSLRRMYFQGGAYFSASCRQQAIKHECFQISNNLRSISVLIILDETDEKILRCLHNLRRLKGKVGSSLNYSFDFLKQLELLKLESDMEVPPSSLITLPLNLKHLTLVNIHVSPIQMETIGKLEYLEVLKLLRVAFEGEQWDATEGEFPQLKFLKLYDVQLAEWNASGDNFPTLQRLVLQKCNNLKNGIPPNFGDILTLQMIEVDRCTKAVEVSAKKILEEQLDIGNEEFKVIISGPKSERKEQEERESEENEKSEEPKESENEEITDEFMEH</sequence>
<feature type="domain" description="Disease resistance protein winged helix" evidence="14">
    <location>
        <begin position="736"/>
        <end position="799"/>
    </location>
</feature>
<proteinExistence type="inferred from homology"/>
<dbReference type="Gene3D" id="1.10.8.430">
    <property type="entry name" value="Helical domain of apoptotic protease-activating factors"/>
    <property type="match status" value="1"/>
</dbReference>
<evidence type="ECO:0000313" key="15">
    <source>
        <dbReference type="EMBL" id="CAA3001671.1"/>
    </source>
</evidence>
<keyword evidence="4" id="KW-0963">Cytoplasm</keyword>
<evidence type="ECO:0000256" key="5">
    <source>
        <dbReference type="ARBA" id="ARBA00022614"/>
    </source>
</evidence>
<accession>A0A8S0TCW9</accession>
<dbReference type="Gramene" id="OE9A070934T2">
    <property type="protein sequence ID" value="OE9A070934C2"/>
    <property type="gene ID" value="OE9A070934"/>
</dbReference>
<dbReference type="InterPro" id="IPR036388">
    <property type="entry name" value="WH-like_DNA-bd_sf"/>
</dbReference>
<protein>
    <submittedName>
        <fullName evidence="15">Late blight resistance homolog R1A-3 isoform X1</fullName>
    </submittedName>
</protein>
<feature type="region of interest" description="Disordered" evidence="11">
    <location>
        <begin position="1172"/>
        <end position="1211"/>
    </location>
</feature>
<dbReference type="InterPro" id="IPR032675">
    <property type="entry name" value="LRR_dom_sf"/>
</dbReference>
<keyword evidence="8" id="KW-0547">Nucleotide-binding</keyword>
<name>A0A8S0TCW9_OLEEU</name>
<comment type="function">
    <text evidence="1">Confers resistance to late blight (Phytophthora infestans) races carrying the avirulence gene Avr1. Resistance proteins guard the plant against pathogens that contain an appropriate avirulence protein via an indirect interaction with this avirulence protein. That triggers a defense system including the hypersensitive response, which restricts the pathogen growth.</text>
</comment>
<reference evidence="15 16" key="1">
    <citation type="submission" date="2019-12" db="EMBL/GenBank/DDBJ databases">
        <authorList>
            <person name="Alioto T."/>
            <person name="Alioto T."/>
            <person name="Gomez Garrido J."/>
        </authorList>
    </citation>
    <scope>NUCLEOTIDE SEQUENCE [LARGE SCALE GENOMIC DNA]</scope>
</reference>
<dbReference type="GO" id="GO:0005737">
    <property type="term" value="C:cytoplasm"/>
    <property type="evidence" value="ECO:0007669"/>
    <property type="project" value="UniProtKB-SubCell"/>
</dbReference>
<keyword evidence="6" id="KW-0381">Hypersensitive response</keyword>
<dbReference type="FunFam" id="3.40.50.300:FF:001091">
    <property type="entry name" value="Probable disease resistance protein At1g61300"/>
    <property type="match status" value="1"/>
</dbReference>
<evidence type="ECO:0000256" key="12">
    <source>
        <dbReference type="SAM" id="Phobius"/>
    </source>
</evidence>
<keyword evidence="9" id="KW-0611">Plant defense</keyword>
<dbReference type="CDD" id="cd14798">
    <property type="entry name" value="RX-CC_like"/>
    <property type="match status" value="1"/>
</dbReference>
<keyword evidence="5" id="KW-0433">Leucine-rich repeat</keyword>
<dbReference type="GO" id="GO:0009626">
    <property type="term" value="P:plant-type hypersensitive response"/>
    <property type="evidence" value="ECO:0007669"/>
    <property type="project" value="UniProtKB-KW"/>
</dbReference>
<dbReference type="PANTHER" id="PTHR23155:SF1152">
    <property type="entry name" value="AAA+ ATPASE DOMAIN-CONTAINING PROTEIN"/>
    <property type="match status" value="1"/>
</dbReference>
<comment type="similarity">
    <text evidence="3">Belongs to the disease resistance NB-LRR family.</text>
</comment>
<dbReference type="SUPFAM" id="SSF52540">
    <property type="entry name" value="P-loop containing nucleoside triphosphate hydrolases"/>
    <property type="match status" value="1"/>
</dbReference>
<evidence type="ECO:0000256" key="2">
    <source>
        <dbReference type="ARBA" id="ARBA00004496"/>
    </source>
</evidence>
<dbReference type="PRINTS" id="PR00364">
    <property type="entry name" value="DISEASERSIST"/>
</dbReference>
<evidence type="ECO:0000256" key="4">
    <source>
        <dbReference type="ARBA" id="ARBA00022490"/>
    </source>
</evidence>
<evidence type="ECO:0000256" key="6">
    <source>
        <dbReference type="ARBA" id="ARBA00022667"/>
    </source>
</evidence>
<feature type="compositionally biased region" description="Acidic residues" evidence="11">
    <location>
        <begin position="1200"/>
        <end position="1211"/>
    </location>
</feature>
<keyword evidence="12" id="KW-0812">Transmembrane</keyword>
<feature type="domain" description="NB-ARC" evidence="13">
    <location>
        <begin position="475"/>
        <end position="646"/>
    </location>
</feature>
<dbReference type="Pfam" id="PF23559">
    <property type="entry name" value="WHD_DRP"/>
    <property type="match status" value="1"/>
</dbReference>
<keyword evidence="12" id="KW-1133">Transmembrane helix</keyword>
<evidence type="ECO:0000256" key="1">
    <source>
        <dbReference type="ARBA" id="ARBA00002074"/>
    </source>
</evidence>
<keyword evidence="7" id="KW-0677">Repeat</keyword>
<dbReference type="Gene3D" id="3.80.10.10">
    <property type="entry name" value="Ribonuclease Inhibitor"/>
    <property type="match status" value="1"/>
</dbReference>
<comment type="caution">
    <text evidence="15">The sequence shown here is derived from an EMBL/GenBank/DDBJ whole genome shotgun (WGS) entry which is preliminary data.</text>
</comment>
<dbReference type="GO" id="GO:0005524">
    <property type="term" value="F:ATP binding"/>
    <property type="evidence" value="ECO:0007669"/>
    <property type="project" value="UniProtKB-KW"/>
</dbReference>
<keyword evidence="16" id="KW-1185">Reference proteome</keyword>
<evidence type="ECO:0000256" key="7">
    <source>
        <dbReference type="ARBA" id="ARBA00022737"/>
    </source>
</evidence>
<dbReference type="PANTHER" id="PTHR23155">
    <property type="entry name" value="DISEASE RESISTANCE PROTEIN RP"/>
    <property type="match status" value="1"/>
</dbReference>
<comment type="subcellular location">
    <subcellularLocation>
        <location evidence="2">Cytoplasm</location>
    </subcellularLocation>
</comment>
<dbReference type="InterPro" id="IPR002182">
    <property type="entry name" value="NB-ARC"/>
</dbReference>
<dbReference type="Gene3D" id="3.40.50.300">
    <property type="entry name" value="P-loop containing nucleotide triphosphate hydrolases"/>
    <property type="match status" value="1"/>
</dbReference>
<evidence type="ECO:0000256" key="3">
    <source>
        <dbReference type="ARBA" id="ARBA00008894"/>
    </source>
</evidence>